<proteinExistence type="predicted"/>
<dbReference type="EMBL" id="CAJZBQ010000021">
    <property type="protein sequence ID" value="CAG9319036.1"/>
    <property type="molecule type" value="Genomic_DNA"/>
</dbReference>
<dbReference type="AlphaFoldDB" id="A0AAU9J408"/>
<feature type="domain" description="AB hydrolase-1" evidence="1">
    <location>
        <begin position="29"/>
        <end position="191"/>
    </location>
</feature>
<dbReference type="Pfam" id="PF00561">
    <property type="entry name" value="Abhydrolase_1"/>
    <property type="match status" value="1"/>
</dbReference>
<organism evidence="2 3">
    <name type="scientific">Blepharisma stoltei</name>
    <dbReference type="NCBI Taxonomy" id="1481888"/>
    <lineage>
        <taxon>Eukaryota</taxon>
        <taxon>Sar</taxon>
        <taxon>Alveolata</taxon>
        <taxon>Ciliophora</taxon>
        <taxon>Postciliodesmatophora</taxon>
        <taxon>Heterotrichea</taxon>
        <taxon>Heterotrichida</taxon>
        <taxon>Blepharismidae</taxon>
        <taxon>Blepharisma</taxon>
    </lineage>
</organism>
<protein>
    <recommendedName>
        <fullName evidence="1">AB hydrolase-1 domain-containing protein</fullName>
    </recommendedName>
</protein>
<dbReference type="Proteomes" id="UP001162131">
    <property type="component" value="Unassembled WGS sequence"/>
</dbReference>
<accession>A0AAU9J408</accession>
<dbReference type="InterPro" id="IPR050266">
    <property type="entry name" value="AB_hydrolase_sf"/>
</dbReference>
<evidence type="ECO:0000313" key="3">
    <source>
        <dbReference type="Proteomes" id="UP001162131"/>
    </source>
</evidence>
<sequence>MIREVKSYYLTTSRITHFILECESHNGIPIVFVHDILSSSRFFKELMQRMPPNYHCYAYDLRGFGRSQSLPLDATKGLDDFSEDLQSLIESLNLRRTHLVGWGLGGAVIMKYSINHSDRILSLTLESPISPYGLFGTKQEKGIPIFSDYSGSGIFPIARRIQNSIENRIDNNDHFSMRNFFKYITCFPEYYSIDEETENEYINEIFLIKIGDDFFPGNNKESENWPGWCPGDKGIFNAISGKYHNVEEIINLNEKPPILWIRGEEDAVISDKSLLDPIHMGISNIIEGYPGKDEYPYQPMIKQMKYVIDKYRERNGKAIIAILEHCGHAPHIEKDNWFLSVLMMFLSNSDHLILYN</sequence>
<dbReference type="Gene3D" id="3.40.50.1820">
    <property type="entry name" value="alpha/beta hydrolase"/>
    <property type="match status" value="1"/>
</dbReference>
<dbReference type="InterPro" id="IPR029058">
    <property type="entry name" value="AB_hydrolase_fold"/>
</dbReference>
<dbReference type="SUPFAM" id="SSF53474">
    <property type="entry name" value="alpha/beta-Hydrolases"/>
    <property type="match status" value="1"/>
</dbReference>
<name>A0AAU9J408_9CILI</name>
<gene>
    <name evidence="2" type="ORF">BSTOLATCC_MIC22387</name>
</gene>
<reference evidence="2" key="1">
    <citation type="submission" date="2021-09" db="EMBL/GenBank/DDBJ databases">
        <authorList>
            <consortium name="AG Swart"/>
            <person name="Singh M."/>
            <person name="Singh A."/>
            <person name="Seah K."/>
            <person name="Emmerich C."/>
        </authorList>
    </citation>
    <scope>NUCLEOTIDE SEQUENCE</scope>
    <source>
        <strain evidence="2">ATCC30299</strain>
    </source>
</reference>
<comment type="caution">
    <text evidence="2">The sequence shown here is derived from an EMBL/GenBank/DDBJ whole genome shotgun (WGS) entry which is preliminary data.</text>
</comment>
<dbReference type="PANTHER" id="PTHR43798">
    <property type="entry name" value="MONOACYLGLYCEROL LIPASE"/>
    <property type="match status" value="1"/>
</dbReference>
<dbReference type="InterPro" id="IPR000073">
    <property type="entry name" value="AB_hydrolase_1"/>
</dbReference>
<keyword evidence="3" id="KW-1185">Reference proteome</keyword>
<evidence type="ECO:0000313" key="2">
    <source>
        <dbReference type="EMBL" id="CAG9319036.1"/>
    </source>
</evidence>
<evidence type="ECO:0000259" key="1">
    <source>
        <dbReference type="Pfam" id="PF00561"/>
    </source>
</evidence>